<feature type="region of interest" description="Disordered" evidence="4">
    <location>
        <begin position="335"/>
        <end position="388"/>
    </location>
</feature>
<dbReference type="GO" id="GO:0005681">
    <property type="term" value="C:spliceosomal complex"/>
    <property type="evidence" value="ECO:0007669"/>
    <property type="project" value="TreeGrafter"/>
</dbReference>
<feature type="compositionally biased region" description="Basic and acidic residues" evidence="4">
    <location>
        <begin position="374"/>
        <end position="388"/>
    </location>
</feature>
<accession>A0AAN6N1Z3</accession>
<dbReference type="AlphaFoldDB" id="A0AAN6N1Z3"/>
<feature type="compositionally biased region" description="Polar residues" evidence="4">
    <location>
        <begin position="163"/>
        <end position="186"/>
    </location>
</feature>
<feature type="compositionally biased region" description="Basic residues" evidence="4">
    <location>
        <begin position="20"/>
        <end position="29"/>
    </location>
</feature>
<dbReference type="PANTHER" id="PTHR13486">
    <property type="entry name" value="TELOMERE LENGTH AND SILENCING PROTEIN 1 TLS1 FAMILY MEMBER"/>
    <property type="match status" value="1"/>
</dbReference>
<comment type="subcellular location">
    <subcellularLocation>
        <location evidence="1">Nucleus</location>
    </subcellularLocation>
</comment>
<dbReference type="EMBL" id="MU853863">
    <property type="protein sequence ID" value="KAK3937121.1"/>
    <property type="molecule type" value="Genomic_DNA"/>
</dbReference>
<feature type="compositionally biased region" description="Basic and acidic residues" evidence="4">
    <location>
        <begin position="61"/>
        <end position="72"/>
    </location>
</feature>
<evidence type="ECO:0000256" key="2">
    <source>
        <dbReference type="ARBA" id="ARBA00007643"/>
    </source>
</evidence>
<feature type="region of interest" description="Disordered" evidence="4">
    <location>
        <begin position="237"/>
        <end position="281"/>
    </location>
</feature>
<feature type="compositionally biased region" description="Polar residues" evidence="4">
    <location>
        <begin position="39"/>
        <end position="60"/>
    </location>
</feature>
<evidence type="ECO:0000256" key="4">
    <source>
        <dbReference type="SAM" id="MobiDB-lite"/>
    </source>
</evidence>
<evidence type="ECO:0000313" key="5">
    <source>
        <dbReference type="EMBL" id="KAK3937121.1"/>
    </source>
</evidence>
<gene>
    <name evidence="5" type="ORF">QBC46DRAFT_393542</name>
</gene>
<keyword evidence="6" id="KW-1185">Reference proteome</keyword>
<dbReference type="InterPro" id="IPR010756">
    <property type="entry name" value="Tls1-like"/>
</dbReference>
<feature type="region of interest" description="Disordered" evidence="4">
    <location>
        <begin position="162"/>
        <end position="199"/>
    </location>
</feature>
<comment type="caution">
    <text evidence="5">The sequence shown here is derived from an EMBL/GenBank/DDBJ whole genome shotgun (WGS) entry which is preliminary data.</text>
</comment>
<evidence type="ECO:0000313" key="6">
    <source>
        <dbReference type="Proteomes" id="UP001303473"/>
    </source>
</evidence>
<dbReference type="Pfam" id="PF07052">
    <property type="entry name" value="Hep_59"/>
    <property type="match status" value="1"/>
</dbReference>
<proteinExistence type="inferred from homology"/>
<dbReference type="Proteomes" id="UP001303473">
    <property type="component" value="Unassembled WGS sequence"/>
</dbReference>
<dbReference type="PANTHER" id="PTHR13486:SF2">
    <property type="entry name" value="SPLICING FACTOR C9ORF78"/>
    <property type="match status" value="1"/>
</dbReference>
<name>A0AAN6N1Z3_9PEZI</name>
<feature type="compositionally biased region" description="Polar residues" evidence="4">
    <location>
        <begin position="95"/>
        <end position="108"/>
    </location>
</feature>
<feature type="region of interest" description="Disordered" evidence="4">
    <location>
        <begin position="1"/>
        <end position="108"/>
    </location>
</feature>
<keyword evidence="3" id="KW-0539">Nucleus</keyword>
<reference evidence="6" key="1">
    <citation type="journal article" date="2023" name="Mol. Phylogenet. Evol.">
        <title>Genome-scale phylogeny and comparative genomics of the fungal order Sordariales.</title>
        <authorList>
            <person name="Hensen N."/>
            <person name="Bonometti L."/>
            <person name="Westerberg I."/>
            <person name="Brannstrom I.O."/>
            <person name="Guillou S."/>
            <person name="Cros-Aarteil S."/>
            <person name="Calhoun S."/>
            <person name="Haridas S."/>
            <person name="Kuo A."/>
            <person name="Mondo S."/>
            <person name="Pangilinan J."/>
            <person name="Riley R."/>
            <person name="LaButti K."/>
            <person name="Andreopoulos B."/>
            <person name="Lipzen A."/>
            <person name="Chen C."/>
            <person name="Yan M."/>
            <person name="Daum C."/>
            <person name="Ng V."/>
            <person name="Clum A."/>
            <person name="Steindorff A."/>
            <person name="Ohm R.A."/>
            <person name="Martin F."/>
            <person name="Silar P."/>
            <person name="Natvig D.O."/>
            <person name="Lalanne C."/>
            <person name="Gautier V."/>
            <person name="Ament-Velasquez S.L."/>
            <person name="Kruys A."/>
            <person name="Hutchinson M.I."/>
            <person name="Powell A.J."/>
            <person name="Barry K."/>
            <person name="Miller A.N."/>
            <person name="Grigoriev I.V."/>
            <person name="Debuchy R."/>
            <person name="Gladieux P."/>
            <person name="Hiltunen Thoren M."/>
            <person name="Johannesson H."/>
        </authorList>
    </citation>
    <scope>NUCLEOTIDE SEQUENCE [LARGE SCALE GENOMIC DNA]</scope>
    <source>
        <strain evidence="6">CBS 340.73</strain>
    </source>
</reference>
<evidence type="ECO:0000256" key="1">
    <source>
        <dbReference type="ARBA" id="ARBA00004123"/>
    </source>
</evidence>
<evidence type="ECO:0000256" key="3">
    <source>
        <dbReference type="ARBA" id="ARBA00023242"/>
    </source>
</evidence>
<dbReference type="GO" id="GO:0000398">
    <property type="term" value="P:mRNA splicing, via spliceosome"/>
    <property type="evidence" value="ECO:0007669"/>
    <property type="project" value="TreeGrafter"/>
</dbReference>
<sequence>MASFETETAGEPAPQVLFRAGKKRKMHLRQRGDDETTEHATANLTPTPGQPDSSSTIDNTTESHSDESRHSVAEVLRLRNARKSRLGGVAFRPGGSSSQDNPSTDHNTEQSMVLHTINPRETMAMGGITKRFAPQTGLVGDVVNKHMEEYIESELARRKQHLPHTQNNTPSDDQQDKSGTPTNTLALRTGTEPVSSRVKPVEIQQPATRGRLMEIDLGEEARARNVAETERARRRLQGLTAGDSSEDNADGQITEGGRPRKVRLGRDGKPLRNRNRRGSEDIKRDQLVEKFLRENKLDVYDTSSQNVAADWPEDEGGAADDRIAEEFRREFYDAMSQRRQRRKPAINAKPSANKQSDEILKGPKLGGSRNARAAMRDKLLKEQETRRR</sequence>
<organism evidence="5 6">
    <name type="scientific">Diplogelasinospora grovesii</name>
    <dbReference type="NCBI Taxonomy" id="303347"/>
    <lineage>
        <taxon>Eukaryota</taxon>
        <taxon>Fungi</taxon>
        <taxon>Dikarya</taxon>
        <taxon>Ascomycota</taxon>
        <taxon>Pezizomycotina</taxon>
        <taxon>Sordariomycetes</taxon>
        <taxon>Sordariomycetidae</taxon>
        <taxon>Sordariales</taxon>
        <taxon>Diplogelasinosporaceae</taxon>
        <taxon>Diplogelasinospora</taxon>
    </lineage>
</organism>
<protein>
    <submittedName>
        <fullName evidence="5">Hepatocellular carcinoma-associated antigen 59-domain-containing protein</fullName>
    </submittedName>
</protein>
<comment type="similarity">
    <text evidence="2">Belongs to the TLS1 family.</text>
</comment>